<proteinExistence type="predicted"/>
<gene>
    <name evidence="1" type="ORF">CARN7_1236</name>
</gene>
<evidence type="ECO:0000313" key="1">
    <source>
        <dbReference type="EMBL" id="CBI10456.1"/>
    </source>
</evidence>
<dbReference type="AlphaFoldDB" id="E6QT84"/>
<sequence>MNGSKIFEHNRVILCHFDSYSAASVFARYGASVLMPAPLPEEASAIAASDEIAEHHASDAVMAALIAQYGFLSTALVHADGFQEWMTSATGPIRIHLVRFTTLDAPKAAIAPYDGLFKSISEMRGTPMIELNLLRRAFDLVMSGG</sequence>
<comment type="caution">
    <text evidence="1">The sequence shown here is derived from an EMBL/GenBank/DDBJ whole genome shotgun (WGS) entry which is preliminary data.</text>
</comment>
<reference evidence="1" key="1">
    <citation type="submission" date="2009-10" db="EMBL/GenBank/DDBJ databases">
        <title>Diversity of trophic interactions inside an arsenic-rich microbial ecosystem.</title>
        <authorList>
            <person name="Bertin P.N."/>
            <person name="Heinrich-Salmeron A."/>
            <person name="Pelletier E."/>
            <person name="Goulhen-Chollet F."/>
            <person name="Arsene-Ploetze F."/>
            <person name="Gallien S."/>
            <person name="Calteau A."/>
            <person name="Vallenet D."/>
            <person name="Casiot C."/>
            <person name="Chane-Woon-Ming B."/>
            <person name="Giloteaux L."/>
            <person name="Barakat M."/>
            <person name="Bonnefoy V."/>
            <person name="Bruneel O."/>
            <person name="Chandler M."/>
            <person name="Cleiss J."/>
            <person name="Duran R."/>
            <person name="Elbaz-Poulichet F."/>
            <person name="Fonknechten N."/>
            <person name="Lauga B."/>
            <person name="Mornico D."/>
            <person name="Ortet P."/>
            <person name="Schaeffer C."/>
            <person name="Siguier P."/>
            <person name="Alexander Thil Smith A."/>
            <person name="Van Dorsselaer A."/>
            <person name="Weissenbach J."/>
            <person name="Medigue C."/>
            <person name="Le Paslier D."/>
        </authorList>
    </citation>
    <scope>NUCLEOTIDE SEQUENCE</scope>
</reference>
<name>E6QT84_9ZZZZ</name>
<protein>
    <submittedName>
        <fullName evidence="1">Uncharacterized protein</fullName>
    </submittedName>
</protein>
<dbReference type="EMBL" id="CABR01000084">
    <property type="protein sequence ID" value="CBI10456.1"/>
    <property type="molecule type" value="Genomic_DNA"/>
</dbReference>
<organism evidence="1">
    <name type="scientific">mine drainage metagenome</name>
    <dbReference type="NCBI Taxonomy" id="410659"/>
    <lineage>
        <taxon>unclassified sequences</taxon>
        <taxon>metagenomes</taxon>
        <taxon>ecological metagenomes</taxon>
    </lineage>
</organism>
<accession>E6QT84</accession>